<feature type="region of interest" description="Disordered" evidence="1">
    <location>
        <begin position="37"/>
        <end position="56"/>
    </location>
</feature>
<dbReference type="Proteomes" id="UP000274429">
    <property type="component" value="Unassembled WGS sequence"/>
</dbReference>
<keyword evidence="3" id="KW-1185">Reference proteome</keyword>
<name>A0A0R3X9Z1_HYDTA</name>
<dbReference type="AlphaFoldDB" id="A0A0R3X9Z1"/>
<evidence type="ECO:0000313" key="4">
    <source>
        <dbReference type="WBParaSite" id="TTAC_0001036801-mRNA-1"/>
    </source>
</evidence>
<evidence type="ECO:0000313" key="2">
    <source>
        <dbReference type="EMBL" id="VDM35331.1"/>
    </source>
</evidence>
<accession>A0A0R3X9Z1</accession>
<protein>
    <submittedName>
        <fullName evidence="4">CCDC92 domain-containing protein</fullName>
    </submittedName>
</protein>
<gene>
    <name evidence="2" type="ORF">TTAC_LOCUS10351</name>
</gene>
<sequence length="122" mass="13336">MESKVNKLKSEMVHLENRLRASESHCVAGQTFVEDRRSRSSDVRRCQRSPASASANTAVLSMTRPVNRSVSNGGHQCSRSECISGGDGIPPIYPNEGSPPPYRMIRTSAATNTRKKTFPSSV</sequence>
<feature type="region of interest" description="Disordered" evidence="1">
    <location>
        <begin position="63"/>
        <end position="103"/>
    </location>
</feature>
<feature type="compositionally biased region" description="Polar residues" evidence="1">
    <location>
        <begin position="63"/>
        <end position="81"/>
    </location>
</feature>
<dbReference type="EMBL" id="UYWX01021585">
    <property type="protein sequence ID" value="VDM35331.1"/>
    <property type="molecule type" value="Genomic_DNA"/>
</dbReference>
<reference evidence="2 3" key="2">
    <citation type="submission" date="2018-11" db="EMBL/GenBank/DDBJ databases">
        <authorList>
            <consortium name="Pathogen Informatics"/>
        </authorList>
    </citation>
    <scope>NUCLEOTIDE SEQUENCE [LARGE SCALE GENOMIC DNA]</scope>
</reference>
<feature type="compositionally biased region" description="Pro residues" evidence="1">
    <location>
        <begin position="91"/>
        <end position="102"/>
    </location>
</feature>
<dbReference type="OrthoDB" id="6285595at2759"/>
<evidence type="ECO:0000256" key="1">
    <source>
        <dbReference type="SAM" id="MobiDB-lite"/>
    </source>
</evidence>
<reference evidence="4" key="1">
    <citation type="submission" date="2017-02" db="UniProtKB">
        <authorList>
            <consortium name="WormBaseParasite"/>
        </authorList>
    </citation>
    <scope>IDENTIFICATION</scope>
</reference>
<dbReference type="WBParaSite" id="TTAC_0001036801-mRNA-1">
    <property type="protein sequence ID" value="TTAC_0001036801-mRNA-1"/>
    <property type="gene ID" value="TTAC_0001036801"/>
</dbReference>
<proteinExistence type="predicted"/>
<evidence type="ECO:0000313" key="3">
    <source>
        <dbReference type="Proteomes" id="UP000274429"/>
    </source>
</evidence>
<organism evidence="4">
    <name type="scientific">Hydatigena taeniaeformis</name>
    <name type="common">Feline tapeworm</name>
    <name type="synonym">Taenia taeniaeformis</name>
    <dbReference type="NCBI Taxonomy" id="6205"/>
    <lineage>
        <taxon>Eukaryota</taxon>
        <taxon>Metazoa</taxon>
        <taxon>Spiralia</taxon>
        <taxon>Lophotrochozoa</taxon>
        <taxon>Platyhelminthes</taxon>
        <taxon>Cestoda</taxon>
        <taxon>Eucestoda</taxon>
        <taxon>Cyclophyllidea</taxon>
        <taxon>Taeniidae</taxon>
        <taxon>Hydatigera</taxon>
    </lineage>
</organism>